<dbReference type="InterPro" id="IPR036390">
    <property type="entry name" value="WH_DNA-bd_sf"/>
</dbReference>
<dbReference type="GO" id="GO:0003677">
    <property type="term" value="F:DNA binding"/>
    <property type="evidence" value="ECO:0007669"/>
    <property type="project" value="UniProtKB-KW"/>
</dbReference>
<evidence type="ECO:0000256" key="2">
    <source>
        <dbReference type="ARBA" id="ARBA00023015"/>
    </source>
</evidence>
<dbReference type="EMBL" id="JNVM01000010">
    <property type="protein sequence ID" value="KEQ25443.1"/>
    <property type="molecule type" value="Genomic_DNA"/>
</dbReference>
<dbReference type="PRINTS" id="PR00039">
    <property type="entry name" value="HTHLYSR"/>
</dbReference>
<proteinExistence type="inferred from homology"/>
<evidence type="ECO:0000256" key="3">
    <source>
        <dbReference type="ARBA" id="ARBA00023125"/>
    </source>
</evidence>
<dbReference type="InterPro" id="IPR000847">
    <property type="entry name" value="LysR_HTH_N"/>
</dbReference>
<evidence type="ECO:0000256" key="4">
    <source>
        <dbReference type="ARBA" id="ARBA00023163"/>
    </source>
</evidence>
<comment type="similarity">
    <text evidence="1">Belongs to the LysR transcriptional regulatory family.</text>
</comment>
<keyword evidence="3" id="KW-0238">DNA-binding</keyword>
<protein>
    <submittedName>
        <fullName evidence="6">LysR family transcriptional regulator</fullName>
    </submittedName>
</protein>
<accession>A0A081P420</accession>
<dbReference type="InterPro" id="IPR050950">
    <property type="entry name" value="HTH-type_LysR_regulators"/>
</dbReference>
<dbReference type="PROSITE" id="PS50931">
    <property type="entry name" value="HTH_LYSR"/>
    <property type="match status" value="1"/>
</dbReference>
<evidence type="ECO:0000313" key="7">
    <source>
        <dbReference type="Proteomes" id="UP000028123"/>
    </source>
</evidence>
<evidence type="ECO:0000313" key="6">
    <source>
        <dbReference type="EMBL" id="KEQ25443.1"/>
    </source>
</evidence>
<keyword evidence="7" id="KW-1185">Reference proteome</keyword>
<dbReference type="FunFam" id="1.10.10.10:FF:000001">
    <property type="entry name" value="LysR family transcriptional regulator"/>
    <property type="match status" value="1"/>
</dbReference>
<dbReference type="InterPro" id="IPR005119">
    <property type="entry name" value="LysR_subst-bd"/>
</dbReference>
<dbReference type="GO" id="GO:0005829">
    <property type="term" value="C:cytosol"/>
    <property type="evidence" value="ECO:0007669"/>
    <property type="project" value="TreeGrafter"/>
</dbReference>
<keyword evidence="2" id="KW-0805">Transcription regulation</keyword>
<dbReference type="OrthoDB" id="63123at2"/>
<dbReference type="AlphaFoldDB" id="A0A081P420"/>
<dbReference type="Gene3D" id="3.40.190.290">
    <property type="match status" value="1"/>
</dbReference>
<dbReference type="Gene3D" id="1.10.10.10">
    <property type="entry name" value="Winged helix-like DNA-binding domain superfamily/Winged helix DNA-binding domain"/>
    <property type="match status" value="1"/>
</dbReference>
<dbReference type="CDD" id="cd05466">
    <property type="entry name" value="PBP2_LTTR_substrate"/>
    <property type="match status" value="1"/>
</dbReference>
<dbReference type="RefSeq" id="WP_036681515.1">
    <property type="nucleotide sequence ID" value="NZ_JNVM01000010.1"/>
</dbReference>
<dbReference type="SUPFAM" id="SSF53850">
    <property type="entry name" value="Periplasmic binding protein-like II"/>
    <property type="match status" value="1"/>
</dbReference>
<dbReference type="InterPro" id="IPR036388">
    <property type="entry name" value="WH-like_DNA-bd_sf"/>
</dbReference>
<reference evidence="6 7" key="1">
    <citation type="submission" date="2014-06" db="EMBL/GenBank/DDBJ databases">
        <title>Draft genome sequence of Paenibacillus sp. MSt1.</title>
        <authorList>
            <person name="Aw Y.K."/>
            <person name="Ong K.S."/>
            <person name="Gan H.M."/>
            <person name="Lee S.M."/>
        </authorList>
    </citation>
    <scope>NUCLEOTIDE SEQUENCE [LARGE SCALE GENOMIC DNA]</scope>
    <source>
        <strain evidence="6 7">MSt1</strain>
    </source>
</reference>
<comment type="caution">
    <text evidence="6">The sequence shown here is derived from an EMBL/GenBank/DDBJ whole genome shotgun (WGS) entry which is preliminary data.</text>
</comment>
<dbReference type="PANTHER" id="PTHR30419">
    <property type="entry name" value="HTH-TYPE TRANSCRIPTIONAL REGULATOR YBHD"/>
    <property type="match status" value="1"/>
</dbReference>
<dbReference type="Pfam" id="PF03466">
    <property type="entry name" value="LysR_substrate"/>
    <property type="match status" value="1"/>
</dbReference>
<dbReference type="Proteomes" id="UP000028123">
    <property type="component" value="Unassembled WGS sequence"/>
</dbReference>
<keyword evidence="4" id="KW-0804">Transcription</keyword>
<name>A0A081P420_9BACL</name>
<feature type="domain" description="HTH lysR-type" evidence="5">
    <location>
        <begin position="1"/>
        <end position="58"/>
    </location>
</feature>
<gene>
    <name evidence="6" type="ORF">ET33_01600</name>
</gene>
<dbReference type="PANTHER" id="PTHR30419:SF24">
    <property type="entry name" value="HTH-TYPE TRANSCRIPTIONAL REGULATOR CZCR"/>
    <property type="match status" value="1"/>
</dbReference>
<dbReference type="GO" id="GO:0003700">
    <property type="term" value="F:DNA-binding transcription factor activity"/>
    <property type="evidence" value="ECO:0007669"/>
    <property type="project" value="InterPro"/>
</dbReference>
<dbReference type="eggNOG" id="COG0583">
    <property type="taxonomic scope" value="Bacteria"/>
</dbReference>
<sequence>MSLAKYEVFSTVVELGSLTRTAEKLGLTQSAVSHAIASLESEWGFTLLTRGRAGIGLTPNGARVLKHVRDIIQRSELLKQEVASIQGLETGTVRIGTFTSISTQWLPGIMKRFQAEHPAIEIKLLEGDYDEINDWITSGAVDFGFVSLTAARPFDIIPLTKDNLLCIVPDESPYREMTVMSLAQLQAEPFIMPKWGKESDLLRIIKVNRLSLNIKYEVLEDQAIMAMVKNGLGISILPAMVLYEALDGIHMIGLEGDPYRTIVLAAVSFKQLSPAARKFKKHITAWLSEQQVSL</sequence>
<dbReference type="Pfam" id="PF00126">
    <property type="entry name" value="HTH_1"/>
    <property type="match status" value="1"/>
</dbReference>
<evidence type="ECO:0000256" key="1">
    <source>
        <dbReference type="ARBA" id="ARBA00009437"/>
    </source>
</evidence>
<organism evidence="6 7">
    <name type="scientific">Paenibacillus tyrfis</name>
    <dbReference type="NCBI Taxonomy" id="1501230"/>
    <lineage>
        <taxon>Bacteria</taxon>
        <taxon>Bacillati</taxon>
        <taxon>Bacillota</taxon>
        <taxon>Bacilli</taxon>
        <taxon>Bacillales</taxon>
        <taxon>Paenibacillaceae</taxon>
        <taxon>Paenibacillus</taxon>
    </lineage>
</organism>
<dbReference type="SUPFAM" id="SSF46785">
    <property type="entry name" value="Winged helix' DNA-binding domain"/>
    <property type="match status" value="1"/>
</dbReference>
<evidence type="ECO:0000259" key="5">
    <source>
        <dbReference type="PROSITE" id="PS50931"/>
    </source>
</evidence>